<protein>
    <submittedName>
        <fullName evidence="2">Uncharacterized protein</fullName>
    </submittedName>
</protein>
<reference evidence="3" key="1">
    <citation type="submission" date="2014-01" db="EMBL/GenBank/DDBJ databases">
        <title>The Genome Sequence of Anopheles farauti FAR1 (V2).</title>
        <authorList>
            <consortium name="The Broad Institute Genomics Platform"/>
            <person name="Neafsey D.E."/>
            <person name="Besansky N."/>
            <person name="Howell P."/>
            <person name="Walton C."/>
            <person name="Young S.K."/>
            <person name="Zeng Q."/>
            <person name="Gargeya S."/>
            <person name="Fitzgerald M."/>
            <person name="Haas B."/>
            <person name="Abouelleil A."/>
            <person name="Allen A.W."/>
            <person name="Alvarado L."/>
            <person name="Arachchi H.M."/>
            <person name="Berlin A.M."/>
            <person name="Chapman S.B."/>
            <person name="Gainer-Dewar J."/>
            <person name="Goldberg J."/>
            <person name="Griggs A."/>
            <person name="Gujja S."/>
            <person name="Hansen M."/>
            <person name="Howarth C."/>
            <person name="Imamovic A."/>
            <person name="Ireland A."/>
            <person name="Larimer J."/>
            <person name="McCowan C."/>
            <person name="Murphy C."/>
            <person name="Pearson M."/>
            <person name="Poon T.W."/>
            <person name="Priest M."/>
            <person name="Roberts A."/>
            <person name="Saif S."/>
            <person name="Shea T."/>
            <person name="Sisk P."/>
            <person name="Sykes S."/>
            <person name="Wortman J."/>
            <person name="Nusbaum C."/>
            <person name="Birren B."/>
        </authorList>
    </citation>
    <scope>NUCLEOTIDE SEQUENCE [LARGE SCALE GENOMIC DNA]</scope>
    <source>
        <strain evidence="3">FAR1</strain>
    </source>
</reference>
<accession>A0A182QBX4</accession>
<dbReference type="EMBL" id="AXCN02000322">
    <property type="status" value="NOT_ANNOTATED_CDS"/>
    <property type="molecule type" value="Genomic_DNA"/>
</dbReference>
<feature type="region of interest" description="Disordered" evidence="1">
    <location>
        <begin position="1"/>
        <end position="21"/>
    </location>
</feature>
<keyword evidence="3" id="KW-1185">Reference proteome</keyword>
<evidence type="ECO:0000313" key="3">
    <source>
        <dbReference type="Proteomes" id="UP000075886"/>
    </source>
</evidence>
<dbReference type="AlphaFoldDB" id="A0A182QBX4"/>
<dbReference type="Proteomes" id="UP000075886">
    <property type="component" value="Unassembled WGS sequence"/>
</dbReference>
<proteinExistence type="predicted"/>
<reference evidence="2" key="2">
    <citation type="submission" date="2020-05" db="UniProtKB">
        <authorList>
            <consortium name="EnsemblMetazoa"/>
        </authorList>
    </citation>
    <scope>IDENTIFICATION</scope>
    <source>
        <strain evidence="2">FAR1</strain>
    </source>
</reference>
<evidence type="ECO:0000313" key="2">
    <source>
        <dbReference type="EnsemblMetazoa" id="AFAF007108-PA"/>
    </source>
</evidence>
<evidence type="ECO:0000256" key="1">
    <source>
        <dbReference type="SAM" id="MobiDB-lite"/>
    </source>
</evidence>
<name>A0A182QBX4_9DIPT</name>
<dbReference type="EnsemblMetazoa" id="AFAF007108-RA">
    <property type="protein sequence ID" value="AFAF007108-PA"/>
    <property type="gene ID" value="AFAF007108"/>
</dbReference>
<sequence>MAVRAALDEAGQQGLKRVSERFPEVSVEVGVDERVERRVEVADPEQYRDDDIGTRASIAAQRSDNPTLGQRECRQLVGTGLGTVKRLPVPAPVETVGEEGPNSHPPPHDTWTVGGLRRSPYRFRWFQRHLILRNLWWRQDAAPEPSSWCPAV</sequence>
<organism evidence="2 3">
    <name type="scientific">Anopheles farauti</name>
    <dbReference type="NCBI Taxonomy" id="69004"/>
    <lineage>
        <taxon>Eukaryota</taxon>
        <taxon>Metazoa</taxon>
        <taxon>Ecdysozoa</taxon>
        <taxon>Arthropoda</taxon>
        <taxon>Hexapoda</taxon>
        <taxon>Insecta</taxon>
        <taxon>Pterygota</taxon>
        <taxon>Neoptera</taxon>
        <taxon>Endopterygota</taxon>
        <taxon>Diptera</taxon>
        <taxon>Nematocera</taxon>
        <taxon>Culicoidea</taxon>
        <taxon>Culicidae</taxon>
        <taxon>Anophelinae</taxon>
        <taxon>Anopheles</taxon>
    </lineage>
</organism>
<dbReference type="VEuPathDB" id="VectorBase:AFAF007108"/>